<reference evidence="2 3" key="1">
    <citation type="journal article" date="2018" name="Nat. Genet.">
        <title>The Rosa genome provides new insights in the design of modern roses.</title>
        <authorList>
            <person name="Bendahmane M."/>
        </authorList>
    </citation>
    <scope>NUCLEOTIDE SEQUENCE [LARGE SCALE GENOMIC DNA]</scope>
    <source>
        <strain evidence="3">cv. Old Blush</strain>
    </source>
</reference>
<organism evidence="2 3">
    <name type="scientific">Rosa chinensis</name>
    <name type="common">China rose</name>
    <dbReference type="NCBI Taxonomy" id="74649"/>
    <lineage>
        <taxon>Eukaryota</taxon>
        <taxon>Viridiplantae</taxon>
        <taxon>Streptophyta</taxon>
        <taxon>Embryophyta</taxon>
        <taxon>Tracheophyta</taxon>
        <taxon>Spermatophyta</taxon>
        <taxon>Magnoliopsida</taxon>
        <taxon>eudicotyledons</taxon>
        <taxon>Gunneridae</taxon>
        <taxon>Pentapetalae</taxon>
        <taxon>rosids</taxon>
        <taxon>fabids</taxon>
        <taxon>Rosales</taxon>
        <taxon>Rosaceae</taxon>
        <taxon>Rosoideae</taxon>
        <taxon>Rosoideae incertae sedis</taxon>
        <taxon>Rosa</taxon>
    </lineage>
</organism>
<sequence length="71" mass="6992">MDGGNAAGNAGNAGRANQASPPRPPRPQPKQGCHGKEPAHTGPITQNPGGSTNPPVRSGKNTIGHGGHGGR</sequence>
<accession>A0A2P6P7P8</accession>
<evidence type="ECO:0000256" key="1">
    <source>
        <dbReference type="SAM" id="MobiDB-lite"/>
    </source>
</evidence>
<dbReference type="Gramene" id="PRQ17949">
    <property type="protein sequence ID" value="PRQ17949"/>
    <property type="gene ID" value="RchiOBHm_Chr7g0200521"/>
</dbReference>
<dbReference type="EMBL" id="PDCK01000045">
    <property type="protein sequence ID" value="PRQ17949.1"/>
    <property type="molecule type" value="Genomic_DNA"/>
</dbReference>
<name>A0A2P6P7P8_ROSCH</name>
<comment type="caution">
    <text evidence="2">The sequence shown here is derived from an EMBL/GenBank/DDBJ whole genome shotgun (WGS) entry which is preliminary data.</text>
</comment>
<evidence type="ECO:0000313" key="2">
    <source>
        <dbReference type="EMBL" id="PRQ17949.1"/>
    </source>
</evidence>
<proteinExistence type="predicted"/>
<protein>
    <submittedName>
        <fullName evidence="2">Uncharacterized protein</fullName>
    </submittedName>
</protein>
<gene>
    <name evidence="2" type="ORF">RchiOBHm_Chr7g0200521</name>
</gene>
<feature type="compositionally biased region" description="Low complexity" evidence="1">
    <location>
        <begin position="7"/>
        <end position="17"/>
    </location>
</feature>
<dbReference type="Proteomes" id="UP000238479">
    <property type="component" value="Chromosome 7"/>
</dbReference>
<feature type="region of interest" description="Disordered" evidence="1">
    <location>
        <begin position="1"/>
        <end position="71"/>
    </location>
</feature>
<evidence type="ECO:0000313" key="3">
    <source>
        <dbReference type="Proteomes" id="UP000238479"/>
    </source>
</evidence>
<feature type="compositionally biased region" description="Polar residues" evidence="1">
    <location>
        <begin position="43"/>
        <end position="61"/>
    </location>
</feature>
<keyword evidence="3" id="KW-1185">Reference proteome</keyword>
<dbReference type="AlphaFoldDB" id="A0A2P6P7P8"/>